<comment type="caution">
    <text evidence="1">The sequence shown here is derived from an EMBL/GenBank/DDBJ whole genome shotgun (WGS) entry which is preliminary data.</text>
</comment>
<proteinExistence type="predicted"/>
<dbReference type="EMBL" id="JBBXMP010000058">
    <property type="protein sequence ID" value="KAL0064676.1"/>
    <property type="molecule type" value="Genomic_DNA"/>
</dbReference>
<gene>
    <name evidence="1" type="ORF">AAF712_008374</name>
</gene>
<name>A0ABR2ZSZ4_9AGAR</name>
<organism evidence="1 2">
    <name type="scientific">Marasmius tenuissimus</name>
    <dbReference type="NCBI Taxonomy" id="585030"/>
    <lineage>
        <taxon>Eukaryota</taxon>
        <taxon>Fungi</taxon>
        <taxon>Dikarya</taxon>
        <taxon>Basidiomycota</taxon>
        <taxon>Agaricomycotina</taxon>
        <taxon>Agaricomycetes</taxon>
        <taxon>Agaricomycetidae</taxon>
        <taxon>Agaricales</taxon>
        <taxon>Marasmiineae</taxon>
        <taxon>Marasmiaceae</taxon>
        <taxon>Marasmius</taxon>
    </lineage>
</organism>
<sequence>MLDISCSSLTLDNDSALKERKVIESSEVYMTRDLHFIHAHQLHYATLLQDMRKSVQFMLETPNPAMDSLNILPEKRRFSSKLLEKECNHLLYEIERLEMQLHMHDSRLKNVINLVCLVL</sequence>
<evidence type="ECO:0000313" key="2">
    <source>
        <dbReference type="Proteomes" id="UP001437256"/>
    </source>
</evidence>
<protein>
    <submittedName>
        <fullName evidence="1">Uncharacterized protein</fullName>
    </submittedName>
</protein>
<evidence type="ECO:0000313" key="1">
    <source>
        <dbReference type="EMBL" id="KAL0064676.1"/>
    </source>
</evidence>
<accession>A0ABR2ZSZ4</accession>
<reference evidence="1 2" key="1">
    <citation type="submission" date="2024-05" db="EMBL/GenBank/DDBJ databases">
        <title>A draft genome resource for the thread blight pathogen Marasmius tenuissimus strain MS-2.</title>
        <authorList>
            <person name="Yulfo-Soto G.E."/>
            <person name="Baruah I.K."/>
            <person name="Amoako-Attah I."/>
            <person name="Bukari Y."/>
            <person name="Meinhardt L.W."/>
            <person name="Bailey B.A."/>
            <person name="Cohen S.P."/>
        </authorList>
    </citation>
    <scope>NUCLEOTIDE SEQUENCE [LARGE SCALE GENOMIC DNA]</scope>
    <source>
        <strain evidence="1 2">MS-2</strain>
    </source>
</reference>
<keyword evidence="2" id="KW-1185">Reference proteome</keyword>
<dbReference type="Proteomes" id="UP001437256">
    <property type="component" value="Unassembled WGS sequence"/>
</dbReference>